<feature type="non-terminal residue" evidence="1">
    <location>
        <position position="89"/>
    </location>
</feature>
<dbReference type="SUPFAM" id="SSF56112">
    <property type="entry name" value="Protein kinase-like (PK-like)"/>
    <property type="match status" value="1"/>
</dbReference>
<keyword evidence="2" id="KW-1185">Reference proteome</keyword>
<organism evidence="1 2">
    <name type="scientific">Coniophora puteana (strain RWD-64-598)</name>
    <name type="common">Brown rot fungus</name>
    <dbReference type="NCBI Taxonomy" id="741705"/>
    <lineage>
        <taxon>Eukaryota</taxon>
        <taxon>Fungi</taxon>
        <taxon>Dikarya</taxon>
        <taxon>Basidiomycota</taxon>
        <taxon>Agaricomycotina</taxon>
        <taxon>Agaricomycetes</taxon>
        <taxon>Agaricomycetidae</taxon>
        <taxon>Boletales</taxon>
        <taxon>Coniophorineae</taxon>
        <taxon>Coniophoraceae</taxon>
        <taxon>Coniophora</taxon>
    </lineage>
</organism>
<dbReference type="KEGG" id="cput:CONPUDRAFT_32187"/>
<dbReference type="RefSeq" id="XP_007776004.1">
    <property type="nucleotide sequence ID" value="XM_007777814.1"/>
</dbReference>
<gene>
    <name evidence="1" type="ORF">CONPUDRAFT_32187</name>
</gene>
<dbReference type="EMBL" id="JH711661">
    <property type="protein sequence ID" value="EIW73819.1"/>
    <property type="molecule type" value="Genomic_DNA"/>
</dbReference>
<proteinExistence type="predicted"/>
<evidence type="ECO:0008006" key="3">
    <source>
        <dbReference type="Google" id="ProtNLM"/>
    </source>
</evidence>
<name>R7SFG6_CONPW</name>
<protein>
    <recommendedName>
        <fullName evidence="3">Serine-threonine/tyrosine-protein kinase catalytic domain-containing protein</fullName>
    </recommendedName>
</protein>
<reference evidence="2" key="1">
    <citation type="journal article" date="2012" name="Science">
        <title>The Paleozoic origin of enzymatic lignin decomposition reconstructed from 31 fungal genomes.</title>
        <authorList>
            <person name="Floudas D."/>
            <person name="Binder M."/>
            <person name="Riley R."/>
            <person name="Barry K."/>
            <person name="Blanchette R.A."/>
            <person name="Henrissat B."/>
            <person name="Martinez A.T."/>
            <person name="Otillar R."/>
            <person name="Spatafora J.W."/>
            <person name="Yadav J.S."/>
            <person name="Aerts A."/>
            <person name="Benoit I."/>
            <person name="Boyd A."/>
            <person name="Carlson A."/>
            <person name="Copeland A."/>
            <person name="Coutinho P.M."/>
            <person name="de Vries R.P."/>
            <person name="Ferreira P."/>
            <person name="Findley K."/>
            <person name="Foster B."/>
            <person name="Gaskell J."/>
            <person name="Glotzer D."/>
            <person name="Gorecki P."/>
            <person name="Heitman J."/>
            <person name="Hesse C."/>
            <person name="Hori C."/>
            <person name="Igarashi K."/>
            <person name="Jurgens J.A."/>
            <person name="Kallen N."/>
            <person name="Kersten P."/>
            <person name="Kohler A."/>
            <person name="Kuees U."/>
            <person name="Kumar T.K.A."/>
            <person name="Kuo A."/>
            <person name="LaButti K."/>
            <person name="Larrondo L.F."/>
            <person name="Lindquist E."/>
            <person name="Ling A."/>
            <person name="Lombard V."/>
            <person name="Lucas S."/>
            <person name="Lundell T."/>
            <person name="Martin R."/>
            <person name="McLaughlin D.J."/>
            <person name="Morgenstern I."/>
            <person name="Morin E."/>
            <person name="Murat C."/>
            <person name="Nagy L.G."/>
            <person name="Nolan M."/>
            <person name="Ohm R.A."/>
            <person name="Patyshakuliyeva A."/>
            <person name="Rokas A."/>
            <person name="Ruiz-Duenas F.J."/>
            <person name="Sabat G."/>
            <person name="Salamov A."/>
            <person name="Samejima M."/>
            <person name="Schmutz J."/>
            <person name="Slot J.C."/>
            <person name="St John F."/>
            <person name="Stenlid J."/>
            <person name="Sun H."/>
            <person name="Sun S."/>
            <person name="Syed K."/>
            <person name="Tsang A."/>
            <person name="Wiebenga A."/>
            <person name="Young D."/>
            <person name="Pisabarro A."/>
            <person name="Eastwood D.C."/>
            <person name="Martin F."/>
            <person name="Cullen D."/>
            <person name="Grigoriev I.V."/>
            <person name="Hibbett D.S."/>
        </authorList>
    </citation>
    <scope>NUCLEOTIDE SEQUENCE [LARGE SCALE GENOMIC DNA]</scope>
    <source>
        <strain evidence="2">RWD-64-598 SS2</strain>
    </source>
</reference>
<accession>R7SFG6</accession>
<sequence>MTSTIPVAYTIAFTAPEVLEYASSGRPGHSKHTPMSDMFSFGGLCHEPSPRSRSSAEELNDGMWDLMKRCWARDPSERPTAMLVVQFLE</sequence>
<dbReference type="InterPro" id="IPR011009">
    <property type="entry name" value="Kinase-like_dom_sf"/>
</dbReference>
<dbReference type="AlphaFoldDB" id="R7SFG6"/>
<dbReference type="OrthoDB" id="26722at2759"/>
<evidence type="ECO:0000313" key="1">
    <source>
        <dbReference type="EMBL" id="EIW73819.1"/>
    </source>
</evidence>
<evidence type="ECO:0000313" key="2">
    <source>
        <dbReference type="Proteomes" id="UP000053558"/>
    </source>
</evidence>
<dbReference type="GeneID" id="19206729"/>
<dbReference type="Proteomes" id="UP000053558">
    <property type="component" value="Unassembled WGS sequence"/>
</dbReference>
<dbReference type="Gene3D" id="1.10.510.10">
    <property type="entry name" value="Transferase(Phosphotransferase) domain 1"/>
    <property type="match status" value="1"/>
</dbReference>